<dbReference type="RefSeq" id="WP_257820262.1">
    <property type="nucleotide sequence ID" value="NZ_JABXYM010000001.1"/>
</dbReference>
<evidence type="ECO:0000313" key="1">
    <source>
        <dbReference type="EMBL" id="MCR6095490.1"/>
    </source>
</evidence>
<dbReference type="Proteomes" id="UP001057753">
    <property type="component" value="Unassembled WGS sequence"/>
</dbReference>
<proteinExistence type="predicted"/>
<dbReference type="NCBIfam" id="TIGR04019">
    <property type="entry name" value="B_thiol_YtxJ"/>
    <property type="match status" value="1"/>
</dbReference>
<organism evidence="1 2">
    <name type="scientific">Salipaludibacillus agaradhaerens</name>
    <name type="common">Bacillus agaradhaerens</name>
    <dbReference type="NCBI Taxonomy" id="76935"/>
    <lineage>
        <taxon>Bacteria</taxon>
        <taxon>Bacillati</taxon>
        <taxon>Bacillota</taxon>
        <taxon>Bacilli</taxon>
        <taxon>Bacillales</taxon>
        <taxon>Bacillaceae</taxon>
    </lineage>
</organism>
<protein>
    <submittedName>
        <fullName evidence="1">Bacillithiol system redox-active protein YtxJ</fullName>
    </submittedName>
</protein>
<dbReference type="SUPFAM" id="SSF52833">
    <property type="entry name" value="Thioredoxin-like"/>
    <property type="match status" value="1"/>
</dbReference>
<reference evidence="1" key="1">
    <citation type="submission" date="2020-06" db="EMBL/GenBank/DDBJ databases">
        <title>Insight into the genomes of haloalkaliphilic bacilli from Kenyan soda lakes.</title>
        <authorList>
            <person name="Mwirichia R."/>
            <person name="Villamizar G.C."/>
            <person name="Poehlein A."/>
            <person name="Mugweru J."/>
            <person name="Kipnyargis A."/>
            <person name="Kiplimo D."/>
            <person name="Orwa P."/>
            <person name="Daniel R."/>
        </authorList>
    </citation>
    <scope>NUCLEOTIDE SEQUENCE</scope>
    <source>
        <strain evidence="1">B1096_S55</strain>
    </source>
</reference>
<dbReference type="Gene3D" id="3.40.30.10">
    <property type="entry name" value="Glutaredoxin"/>
    <property type="match status" value="1"/>
</dbReference>
<gene>
    <name evidence="1" type="primary">ytxJ</name>
    <name evidence="1" type="ORF">HXA33_02950</name>
</gene>
<dbReference type="AlphaFoldDB" id="A0A9Q4FV90"/>
<name>A0A9Q4FV90_SALAG</name>
<sequence length="109" mass="12423">MNKLTDSTELTQLLKNEATFFLLKNSTTCPVSSDAFQEMETYAKTNETLPVYYLNVQELRDVSNKVAEDFDIKHESPQLILFKQGKAVWNTSHWNVTGKNAEEAVAEFS</sequence>
<evidence type="ECO:0000313" key="2">
    <source>
        <dbReference type="Proteomes" id="UP001057753"/>
    </source>
</evidence>
<dbReference type="InterPro" id="IPR022551">
    <property type="entry name" value="BrxC"/>
</dbReference>
<comment type="caution">
    <text evidence="1">The sequence shown here is derived from an EMBL/GenBank/DDBJ whole genome shotgun (WGS) entry which is preliminary data.</text>
</comment>
<dbReference type="InterPro" id="IPR036249">
    <property type="entry name" value="Thioredoxin-like_sf"/>
</dbReference>
<dbReference type="EMBL" id="JABXYM010000001">
    <property type="protein sequence ID" value="MCR6095490.1"/>
    <property type="molecule type" value="Genomic_DNA"/>
</dbReference>
<dbReference type="Pfam" id="PF11009">
    <property type="entry name" value="BrxC"/>
    <property type="match status" value="1"/>
</dbReference>
<keyword evidence="2" id="KW-1185">Reference proteome</keyword>
<accession>A0A9Q4FV90</accession>